<keyword evidence="4" id="KW-1185">Reference proteome</keyword>
<evidence type="ECO:0000313" key="4">
    <source>
        <dbReference type="Proteomes" id="UP000440694"/>
    </source>
</evidence>
<dbReference type="AlphaFoldDB" id="A0A6I3KHA0"/>
<dbReference type="InterPro" id="IPR005094">
    <property type="entry name" value="Endonuclease_MobA/VirD2"/>
</dbReference>
<organism evidence="3 4">
    <name type="scientific">Hyphomicrobium album</name>
    <dbReference type="NCBI Taxonomy" id="2665159"/>
    <lineage>
        <taxon>Bacteria</taxon>
        <taxon>Pseudomonadati</taxon>
        <taxon>Pseudomonadota</taxon>
        <taxon>Alphaproteobacteria</taxon>
        <taxon>Hyphomicrobiales</taxon>
        <taxon>Hyphomicrobiaceae</taxon>
        <taxon>Hyphomicrobium</taxon>
    </lineage>
</organism>
<accession>A0A6I3KHA0</accession>
<evidence type="ECO:0000256" key="1">
    <source>
        <dbReference type="SAM" id="MobiDB-lite"/>
    </source>
</evidence>
<evidence type="ECO:0000259" key="2">
    <source>
        <dbReference type="Pfam" id="PF03432"/>
    </source>
</evidence>
<gene>
    <name evidence="3" type="ORF">GIW81_08510</name>
</gene>
<feature type="domain" description="MobA/VirD2-like nuclease" evidence="2">
    <location>
        <begin position="21"/>
        <end position="146"/>
    </location>
</feature>
<comment type="caution">
    <text evidence="3">The sequence shown here is derived from an EMBL/GenBank/DDBJ whole genome shotgun (WGS) entry which is preliminary data.</text>
</comment>
<reference evidence="3 4" key="1">
    <citation type="submission" date="2019-11" db="EMBL/GenBank/DDBJ databases">
        <title>Identification of a novel strain.</title>
        <authorList>
            <person name="Xu Q."/>
            <person name="Wang G."/>
        </authorList>
    </citation>
    <scope>NUCLEOTIDE SEQUENCE [LARGE SCALE GENOMIC DNA]</scope>
    <source>
        <strain evidence="4">xq</strain>
    </source>
</reference>
<proteinExistence type="predicted"/>
<feature type="compositionally biased region" description="Low complexity" evidence="1">
    <location>
        <begin position="416"/>
        <end position="425"/>
    </location>
</feature>
<feature type="region of interest" description="Disordered" evidence="1">
    <location>
        <begin position="407"/>
        <end position="452"/>
    </location>
</feature>
<sequence>MILKASQRGGGKQLGLHLMKTEENEHVEVHEIRGFVSDDIVGALKEAYAVSKGTRCKQFLFSVSLNPPPNERVPVEIFESAIARIEEKNGLIGQPRIVVFHEKEGRRHAHAIWSRIDAETMTAKNLSHFKLKLRDLSREIYLEQGWKMPRGLMNSREADPRNFTLKEWQQAKRTGRGDLKELMQECWAVSDSKAAFMQALKSRGFTLAKGDRRGHVAITPEGEVISIARYTGKKTKDIEARLGKSDTLPSVTEARAQLTKDLSATFKRHMREAEEKKRRDLAPLDAERRAMVQGQRQERTHLRTRQTQRWIEESRARIERFDEGVKGLWGRITGKHAEICKANEREAYAALTRDRDQRQTLMEAQMKDRQALQIHIKATRNRHALMLKELRTDRHAVRQIEHRAAPMKEVRLQAETPTQRTTPPTMRERLDKLRKAEREWGPGRDGNFDRER</sequence>
<dbReference type="Pfam" id="PF03432">
    <property type="entry name" value="Relaxase"/>
    <property type="match status" value="1"/>
</dbReference>
<dbReference type="Proteomes" id="UP000440694">
    <property type="component" value="Unassembled WGS sequence"/>
</dbReference>
<evidence type="ECO:0000313" key="3">
    <source>
        <dbReference type="EMBL" id="MTD94374.1"/>
    </source>
</evidence>
<dbReference type="RefSeq" id="WP_154738807.1">
    <property type="nucleotide sequence ID" value="NZ_WMBQ01000001.1"/>
</dbReference>
<name>A0A6I3KHA0_9HYPH</name>
<protein>
    <submittedName>
        <fullName evidence="3">Relaxase</fullName>
    </submittedName>
</protein>
<dbReference type="EMBL" id="WMBQ01000001">
    <property type="protein sequence ID" value="MTD94374.1"/>
    <property type="molecule type" value="Genomic_DNA"/>
</dbReference>
<feature type="compositionally biased region" description="Basic and acidic residues" evidence="1">
    <location>
        <begin position="426"/>
        <end position="452"/>
    </location>
</feature>